<evidence type="ECO:0000313" key="2">
    <source>
        <dbReference type="EMBL" id="QSX30207.1"/>
    </source>
</evidence>
<accession>A0A975AKB4</accession>
<dbReference type="AlphaFoldDB" id="A0A975AKB4"/>
<protein>
    <submittedName>
        <fullName evidence="2">Uncharacterized protein</fullName>
    </submittedName>
</protein>
<dbReference type="Proteomes" id="UP000663281">
    <property type="component" value="Chromosome"/>
</dbReference>
<sequence>MALTRRQWNNTIIIASLLMVSVLTVLDRRTSQVPSGTSPLFDAKVPLTELQLDGVWLSRSDDGWHCDPQVISCSDWADAWLQLEVSPLSEAPAETKQPRELLLRIANQNEGQVWLLFADGLLKSPAGNWYLIPPSRRESLEPVLLTHK</sequence>
<gene>
    <name evidence="2" type="ORF">JYB88_00570</name>
</gene>
<keyword evidence="1" id="KW-1133">Transmembrane helix</keyword>
<evidence type="ECO:0000313" key="3">
    <source>
        <dbReference type="Proteomes" id="UP000663281"/>
    </source>
</evidence>
<dbReference type="RefSeq" id="WP_207325138.1">
    <property type="nucleotide sequence ID" value="NZ_CP071504.1"/>
</dbReference>
<feature type="transmembrane region" description="Helical" evidence="1">
    <location>
        <begin position="7"/>
        <end position="26"/>
    </location>
</feature>
<dbReference type="EMBL" id="CP071504">
    <property type="protein sequence ID" value="QSX30207.1"/>
    <property type="molecule type" value="Genomic_DNA"/>
</dbReference>
<keyword evidence="1" id="KW-0812">Transmembrane</keyword>
<name>A0A975AKB4_9GAMM</name>
<keyword evidence="1" id="KW-0472">Membrane</keyword>
<proteinExistence type="predicted"/>
<keyword evidence="3" id="KW-1185">Reference proteome</keyword>
<dbReference type="KEGG" id="scyp:JYB88_00570"/>
<organism evidence="2 3">
    <name type="scientific">Shewanella cyperi</name>
    <dbReference type="NCBI Taxonomy" id="2814292"/>
    <lineage>
        <taxon>Bacteria</taxon>
        <taxon>Pseudomonadati</taxon>
        <taxon>Pseudomonadota</taxon>
        <taxon>Gammaproteobacteria</taxon>
        <taxon>Alteromonadales</taxon>
        <taxon>Shewanellaceae</taxon>
        <taxon>Shewanella</taxon>
    </lineage>
</organism>
<reference evidence="2 3" key="1">
    <citation type="submission" date="2021-03" db="EMBL/GenBank/DDBJ databases">
        <title>Novel species identification of genus Shewanella.</title>
        <authorList>
            <person name="Liu G."/>
            <person name="Zhang Q."/>
        </authorList>
    </citation>
    <scope>NUCLEOTIDE SEQUENCE [LARGE SCALE GENOMIC DNA]</scope>
    <source>
        <strain evidence="2 3">FJAT-53726</strain>
    </source>
</reference>
<evidence type="ECO:0000256" key="1">
    <source>
        <dbReference type="SAM" id="Phobius"/>
    </source>
</evidence>